<evidence type="ECO:0000313" key="1">
    <source>
        <dbReference type="EMBL" id="KAH6657910.1"/>
    </source>
</evidence>
<organism evidence="1 2">
    <name type="scientific">Truncatella angustata</name>
    <dbReference type="NCBI Taxonomy" id="152316"/>
    <lineage>
        <taxon>Eukaryota</taxon>
        <taxon>Fungi</taxon>
        <taxon>Dikarya</taxon>
        <taxon>Ascomycota</taxon>
        <taxon>Pezizomycotina</taxon>
        <taxon>Sordariomycetes</taxon>
        <taxon>Xylariomycetidae</taxon>
        <taxon>Amphisphaeriales</taxon>
        <taxon>Sporocadaceae</taxon>
        <taxon>Truncatella</taxon>
    </lineage>
</organism>
<comment type="caution">
    <text evidence="1">The sequence shown here is derived from an EMBL/GenBank/DDBJ whole genome shotgun (WGS) entry which is preliminary data.</text>
</comment>
<protein>
    <submittedName>
        <fullName evidence="1">Uncharacterized protein</fullName>
    </submittedName>
</protein>
<accession>A0A9P8URY6</accession>
<dbReference type="GeneID" id="70131067"/>
<reference evidence="1" key="1">
    <citation type="journal article" date="2021" name="Nat. Commun.">
        <title>Genetic determinants of endophytism in the Arabidopsis root mycobiome.</title>
        <authorList>
            <person name="Mesny F."/>
            <person name="Miyauchi S."/>
            <person name="Thiergart T."/>
            <person name="Pickel B."/>
            <person name="Atanasova L."/>
            <person name="Karlsson M."/>
            <person name="Huettel B."/>
            <person name="Barry K.W."/>
            <person name="Haridas S."/>
            <person name="Chen C."/>
            <person name="Bauer D."/>
            <person name="Andreopoulos W."/>
            <person name="Pangilinan J."/>
            <person name="LaButti K."/>
            <person name="Riley R."/>
            <person name="Lipzen A."/>
            <person name="Clum A."/>
            <person name="Drula E."/>
            <person name="Henrissat B."/>
            <person name="Kohler A."/>
            <person name="Grigoriev I.V."/>
            <person name="Martin F.M."/>
            <person name="Hacquard S."/>
        </authorList>
    </citation>
    <scope>NUCLEOTIDE SEQUENCE</scope>
    <source>
        <strain evidence="1">MPI-SDFR-AT-0073</strain>
    </source>
</reference>
<gene>
    <name evidence="1" type="ORF">BKA67DRAFT_556709</name>
</gene>
<evidence type="ECO:0000313" key="2">
    <source>
        <dbReference type="Proteomes" id="UP000758603"/>
    </source>
</evidence>
<dbReference type="OrthoDB" id="3880401at2759"/>
<dbReference type="RefSeq" id="XP_045962144.1">
    <property type="nucleotide sequence ID" value="XM_046102175.1"/>
</dbReference>
<dbReference type="Proteomes" id="UP000758603">
    <property type="component" value="Unassembled WGS sequence"/>
</dbReference>
<sequence>MDNKTFHVVKLTLTGVGNSCNPTSDIAILATFTDYNAAKMRAKEILLNEGYDESLFKVLDVNGGKHRGKNSNDLVIYAEGLLDEKYTVEIETISTNAKVEGDDDGRVRCPLYYVLQTVVRNTKDGTGCEVDSTIKSMHWTRKLARAAITSALFDDKTSKDGFVEYAEHADGMNGPEGPDCMGPWGPDVIIRAVKENGETNFVSIKRCN</sequence>
<dbReference type="AlphaFoldDB" id="A0A9P8URY6"/>
<dbReference type="EMBL" id="JAGPXC010000002">
    <property type="protein sequence ID" value="KAH6657910.1"/>
    <property type="molecule type" value="Genomic_DNA"/>
</dbReference>
<keyword evidence="2" id="KW-1185">Reference proteome</keyword>
<name>A0A9P8URY6_9PEZI</name>
<proteinExistence type="predicted"/>